<dbReference type="InterPro" id="IPR026156">
    <property type="entry name" value="FNIP_fam"/>
</dbReference>
<comment type="similarity">
    <text evidence="3">Belongs to the FNIP family.</text>
</comment>
<evidence type="ECO:0000256" key="3">
    <source>
        <dbReference type="ARBA" id="ARBA00007541"/>
    </source>
</evidence>
<dbReference type="PANTHER" id="PTHR21634:SF9">
    <property type="entry name" value="RE13835P"/>
    <property type="match status" value="1"/>
</dbReference>
<dbReference type="GO" id="GO:0051087">
    <property type="term" value="F:protein-folding chaperone binding"/>
    <property type="evidence" value="ECO:0007669"/>
    <property type="project" value="TreeGrafter"/>
</dbReference>
<dbReference type="Pfam" id="PF14636">
    <property type="entry name" value="FNIP_N"/>
    <property type="match status" value="1"/>
</dbReference>
<dbReference type="GO" id="GO:0005737">
    <property type="term" value="C:cytoplasm"/>
    <property type="evidence" value="ECO:0007669"/>
    <property type="project" value="UniProtKB-SubCell"/>
</dbReference>
<name>A0A1Y2ACD8_9FUNG</name>
<evidence type="ECO:0000256" key="7">
    <source>
        <dbReference type="SAM" id="MobiDB-lite"/>
    </source>
</evidence>
<evidence type="ECO:0000313" key="10">
    <source>
        <dbReference type="Proteomes" id="UP000193920"/>
    </source>
</evidence>
<comment type="caution">
    <text evidence="9">The sequence shown here is derived from an EMBL/GenBank/DDBJ whole genome shotgun (WGS) entry which is preliminary data.</text>
</comment>
<evidence type="ECO:0000256" key="1">
    <source>
        <dbReference type="ARBA" id="ARBA00004496"/>
    </source>
</evidence>
<evidence type="ECO:0000259" key="8">
    <source>
        <dbReference type="PROSITE" id="PS51836"/>
    </source>
</evidence>
<feature type="region of interest" description="Disordered" evidence="7">
    <location>
        <begin position="54"/>
        <end position="76"/>
    </location>
</feature>
<dbReference type="EMBL" id="MCOG01000299">
    <property type="protein sequence ID" value="ORY20162.1"/>
    <property type="molecule type" value="Genomic_DNA"/>
</dbReference>
<evidence type="ECO:0000256" key="6">
    <source>
        <dbReference type="ARBA" id="ARBA00023228"/>
    </source>
</evidence>
<feature type="compositionally biased region" description="Polar residues" evidence="7">
    <location>
        <begin position="263"/>
        <end position="290"/>
    </location>
</feature>
<keyword evidence="10" id="KW-1185">Reference proteome</keyword>
<feature type="region of interest" description="Disordered" evidence="7">
    <location>
        <begin position="1055"/>
        <end position="1083"/>
    </location>
</feature>
<organism evidence="9 10">
    <name type="scientific">Neocallimastix californiae</name>
    <dbReference type="NCBI Taxonomy" id="1754190"/>
    <lineage>
        <taxon>Eukaryota</taxon>
        <taxon>Fungi</taxon>
        <taxon>Fungi incertae sedis</taxon>
        <taxon>Chytridiomycota</taxon>
        <taxon>Chytridiomycota incertae sedis</taxon>
        <taxon>Neocallimastigomycetes</taxon>
        <taxon>Neocallimastigales</taxon>
        <taxon>Neocallimastigaceae</taxon>
        <taxon>Neocallimastix</taxon>
    </lineage>
</organism>
<evidence type="ECO:0000313" key="9">
    <source>
        <dbReference type="EMBL" id="ORY20162.1"/>
    </source>
</evidence>
<feature type="compositionally biased region" description="Polar residues" evidence="7">
    <location>
        <begin position="1008"/>
        <end position="1036"/>
    </location>
</feature>
<proteinExistence type="inferred from homology"/>
<feature type="compositionally biased region" description="Low complexity" evidence="7">
    <location>
        <begin position="1068"/>
        <end position="1081"/>
    </location>
</feature>
<dbReference type="PROSITE" id="PS51836">
    <property type="entry name" value="DENN_FNIP12"/>
    <property type="match status" value="1"/>
</dbReference>
<feature type="region of interest" description="Disordered" evidence="7">
    <location>
        <begin position="613"/>
        <end position="653"/>
    </location>
</feature>
<feature type="compositionally biased region" description="Low complexity" evidence="7">
    <location>
        <begin position="229"/>
        <end position="253"/>
    </location>
</feature>
<dbReference type="InterPro" id="IPR037545">
    <property type="entry name" value="DENN_FNIP1/2"/>
</dbReference>
<dbReference type="Proteomes" id="UP000193920">
    <property type="component" value="Unassembled WGS sequence"/>
</dbReference>
<dbReference type="InterPro" id="IPR028085">
    <property type="entry name" value="FNIP_mid_dom"/>
</dbReference>
<evidence type="ECO:0000256" key="4">
    <source>
        <dbReference type="ARBA" id="ARBA00022490"/>
    </source>
</evidence>
<dbReference type="STRING" id="1754190.A0A1Y2ACD8"/>
<evidence type="ECO:0000256" key="2">
    <source>
        <dbReference type="ARBA" id="ARBA00004656"/>
    </source>
</evidence>
<dbReference type="InterPro" id="IPR028086">
    <property type="entry name" value="FNIP_C_dom"/>
</dbReference>
<dbReference type="InterPro" id="IPR028084">
    <property type="entry name" value="FNIP_N_dom"/>
</dbReference>
<dbReference type="OrthoDB" id="10051712at2759"/>
<accession>A0A1Y2ACD8</accession>
<feature type="region of interest" description="Disordered" evidence="7">
    <location>
        <begin position="983"/>
        <end position="1036"/>
    </location>
</feature>
<dbReference type="GO" id="GO:0042030">
    <property type="term" value="F:ATPase inhibitor activity"/>
    <property type="evidence" value="ECO:0007669"/>
    <property type="project" value="TreeGrafter"/>
</dbReference>
<feature type="region of interest" description="Disordered" evidence="7">
    <location>
        <begin position="229"/>
        <end position="290"/>
    </location>
</feature>
<dbReference type="PANTHER" id="PTHR21634">
    <property type="entry name" value="RE13835P"/>
    <property type="match status" value="1"/>
</dbReference>
<dbReference type="Pfam" id="PF14637">
    <property type="entry name" value="FNIP_M"/>
    <property type="match status" value="1"/>
</dbReference>
<gene>
    <name evidence="9" type="ORF">LY90DRAFT_676922</name>
</gene>
<feature type="compositionally biased region" description="Low complexity" evidence="7">
    <location>
        <begin position="984"/>
        <end position="1007"/>
    </location>
</feature>
<sequence length="1296" mass="146610">MFSRFFSFNQSTTGKNNNNNKSSSHSFSVDKIRVIVFQDTGDKLKLPLFDTKSPYKSSHHKTYSSSSSLSSSEKHSYSKTGSFSLIYKTPRRYSHYSTDKHSQSWTSNEENSPIYKKRSNHNFELLGEIMFGTAPIAYKGVITKVHLLKIPQPQIVWTKLFSISAFDEEVSLIKNDSILNKSSSEYSMSYGSLRYFQQKDFEFNQQPLIAKNLYNMNTQNQQHGLFASNNNLSSQASSPSNSFNSGKSSSTINLSSQRRSKRFTTSLTMENLKSATSSNTDKSVESISSEADLQNNTQALRRSRRRRILYAIGVIIDTEVEPVFREFFFTHFILLENHIQILYETLVDTICSIYRKNQTKSTDSYKFGQEDYEESQMQMLPPYAIQKNPEFLAAVEKFQNSLCELYCSPRIQKPLWLTMMTFPGEKKSCCNILISEFCKLINKMDIKKTGFFLSKVLTSVLAYHISWVTTVASSMYIEFKDKNKSSKQLNPYLEQLSSLYGNLGTKKISRTIITGNQDKAQIQKLLYILTYFIRCSELHEHIEYIQNLNRQESYCSSIRSDSLLSTFSNSATSLNQQDQLDSKFKMYGEPDTSGYKNNRISTLSMNVNINGSSVPLEDTTLTNNDNNDNNSKDNIDKSINNIDQDGSDTTPQNNIGISATMDYQNNTNTVKHSMLTEKIILSSDVNLSKLAENEAKKNLTKELVSVPLPKTLITRTVPDCFADEYLRYNPVTLNSIPQQGSESVNIPINSNQNKSAHGISSLNDNSNSFSQNFDSSYTNKMKHLSSNDIHLSSSITQEFQTNNNSQQYIPKLTPKNSQINPSPMSSSINSFSPSFSQVSSSPSLSISPMSIYDNKSHNSILSSSPSISQLTSKSSNYIPPNDQLQYRSFGRSLLADYCSNGYQSDFALMGCSRFNIERIKRDLEASIRYSYFSKPINHSTCIIADVDNYQCHIIECIVDDSVEVDNETGIDNLENEELRKYHLDNSNNDNSNNKTSSIKSSNQKHSSLQNNIPSIEINSKSMKNNGSRSCNHRINGTNNNGRYFGAFRNNYNNSNGNSFDDSKGSHENSSSTINLNNSNTSGIPINIKNNQSSLNIRRNHDYHSPYSPYGSNSLSFSYNRHRQAQVFIPTITSSSNSSTDLSPLKFRIDHPQASNFIIKMLTELKDLYNNGLPPETCTMYIEDQLKDLCYESILVASFLKDKKEILYSDLIKTCTEVGLDPSDISLITAILSINDERYLRIKNTNISPDSSFSNSSKRSGNSNSYKDYSSSFASSISSSLLNQRFSTRLKQRFSQH</sequence>
<comment type="subcellular location">
    <subcellularLocation>
        <location evidence="1">Cytoplasm</location>
    </subcellularLocation>
    <subcellularLocation>
        <location evidence="2">Lysosome membrane</location>
    </subcellularLocation>
</comment>
<dbReference type="PRINTS" id="PR02073">
    <property type="entry name" value="FOLLICULNIP1"/>
</dbReference>
<evidence type="ECO:0000256" key="5">
    <source>
        <dbReference type="ARBA" id="ARBA00023136"/>
    </source>
</evidence>
<keyword evidence="4" id="KW-0963">Cytoplasm</keyword>
<keyword evidence="5" id="KW-0472">Membrane</keyword>
<reference evidence="9 10" key="1">
    <citation type="submission" date="2016-08" db="EMBL/GenBank/DDBJ databases">
        <title>A Parts List for Fungal Cellulosomes Revealed by Comparative Genomics.</title>
        <authorList>
            <consortium name="DOE Joint Genome Institute"/>
            <person name="Haitjema C.H."/>
            <person name="Gilmore S.P."/>
            <person name="Henske J.K."/>
            <person name="Solomon K.V."/>
            <person name="De Groot R."/>
            <person name="Kuo A."/>
            <person name="Mondo S.J."/>
            <person name="Salamov A.A."/>
            <person name="Labutti K."/>
            <person name="Zhao Z."/>
            <person name="Chiniquy J."/>
            <person name="Barry K."/>
            <person name="Brewer H.M."/>
            <person name="Purvine S.O."/>
            <person name="Wright A.T."/>
            <person name="Boxma B."/>
            <person name="Van Alen T."/>
            <person name="Hackstein J.H."/>
            <person name="Baker S.E."/>
            <person name="Grigoriev I.V."/>
            <person name="O'Malley M.A."/>
        </authorList>
    </citation>
    <scope>NUCLEOTIDE SEQUENCE [LARGE SCALE GENOMIC DNA]</scope>
    <source>
        <strain evidence="9 10">G1</strain>
    </source>
</reference>
<feature type="domain" description="UDENN FNIP1/2-type" evidence="8">
    <location>
        <begin position="27"/>
        <end position="1030"/>
    </location>
</feature>
<protein>
    <recommendedName>
        <fullName evidence="8">UDENN FNIP1/2-type domain-containing protein</fullName>
    </recommendedName>
</protein>
<dbReference type="Pfam" id="PF14638">
    <property type="entry name" value="FNIP_C"/>
    <property type="match status" value="2"/>
</dbReference>
<keyword evidence="6" id="KW-0458">Lysosome</keyword>